<accession>A0A0F9FS67</accession>
<dbReference type="EMBL" id="LAZR01020311">
    <property type="protein sequence ID" value="KKL89349.1"/>
    <property type="molecule type" value="Genomic_DNA"/>
</dbReference>
<reference evidence="1" key="1">
    <citation type="journal article" date="2015" name="Nature">
        <title>Complex archaea that bridge the gap between prokaryotes and eukaryotes.</title>
        <authorList>
            <person name="Spang A."/>
            <person name="Saw J.H."/>
            <person name="Jorgensen S.L."/>
            <person name="Zaremba-Niedzwiedzka K."/>
            <person name="Martijn J."/>
            <person name="Lind A.E."/>
            <person name="van Eijk R."/>
            <person name="Schleper C."/>
            <person name="Guy L."/>
            <person name="Ettema T.J."/>
        </authorList>
    </citation>
    <scope>NUCLEOTIDE SEQUENCE</scope>
</reference>
<dbReference type="AlphaFoldDB" id="A0A0F9FS67"/>
<protein>
    <recommendedName>
        <fullName evidence="2">Tail assembly chaperone</fullName>
    </recommendedName>
</protein>
<organism evidence="1">
    <name type="scientific">marine sediment metagenome</name>
    <dbReference type="NCBI Taxonomy" id="412755"/>
    <lineage>
        <taxon>unclassified sequences</taxon>
        <taxon>metagenomes</taxon>
        <taxon>ecological metagenomes</taxon>
    </lineage>
</organism>
<gene>
    <name evidence="1" type="ORF">LCGC14_1915590</name>
</gene>
<comment type="caution">
    <text evidence="1">The sequence shown here is derived from an EMBL/GenBank/DDBJ whole genome shotgun (WGS) entry which is preliminary data.</text>
</comment>
<sequence>MKRTEDDKVCQAPIKVVLGGQEYDVVPLVIRDSREWRAQVVELLNGLPAFANINTDDSESFGNAIQGFLVSMPDKVIDLFFGYAKELDRDEIEAVACEAEIVKAFEQVMGAAFPLASSAGRILEGLSK</sequence>
<name>A0A0F9FS67_9ZZZZ</name>
<evidence type="ECO:0008006" key="2">
    <source>
        <dbReference type="Google" id="ProtNLM"/>
    </source>
</evidence>
<evidence type="ECO:0000313" key="1">
    <source>
        <dbReference type="EMBL" id="KKL89349.1"/>
    </source>
</evidence>
<proteinExistence type="predicted"/>